<feature type="non-terminal residue" evidence="3">
    <location>
        <position position="1"/>
    </location>
</feature>
<sequence>VYQAEREEIFREACALGNVRAVQQTLRTGGVAVNGQNRVNGWTALHWAAHRGNDQIVALLLAHGADASITTKDGRTPAQLAKADQVRRLLNETESAPEQPAADQASTAEETSLPFTPHYLAQPDLARVWASPEEM</sequence>
<gene>
    <name evidence="3" type="ORF">THASP1DRAFT_3216</name>
</gene>
<organism evidence="3 4">
    <name type="scientific">Thamnocephalis sphaerospora</name>
    <dbReference type="NCBI Taxonomy" id="78915"/>
    <lineage>
        <taxon>Eukaryota</taxon>
        <taxon>Fungi</taxon>
        <taxon>Fungi incertae sedis</taxon>
        <taxon>Zoopagomycota</taxon>
        <taxon>Zoopagomycotina</taxon>
        <taxon>Zoopagomycetes</taxon>
        <taxon>Zoopagales</taxon>
        <taxon>Sigmoideomycetaceae</taxon>
        <taxon>Thamnocephalis</taxon>
    </lineage>
</organism>
<dbReference type="PANTHER" id="PTHR24192">
    <property type="entry name" value="ANKYRIN REPEAT DOMAIN 40"/>
    <property type="match status" value="1"/>
</dbReference>
<feature type="non-terminal residue" evidence="3">
    <location>
        <position position="135"/>
    </location>
</feature>
<dbReference type="SMART" id="SM00248">
    <property type="entry name" value="ANK"/>
    <property type="match status" value="1"/>
</dbReference>
<dbReference type="InterPro" id="IPR036770">
    <property type="entry name" value="Ankyrin_rpt-contain_sf"/>
</dbReference>
<keyword evidence="4" id="KW-1185">Reference proteome</keyword>
<dbReference type="InterPro" id="IPR039195">
    <property type="entry name" value="ANKRD40"/>
</dbReference>
<dbReference type="PROSITE" id="PS50088">
    <property type="entry name" value="ANK_REPEAT"/>
    <property type="match status" value="1"/>
</dbReference>
<dbReference type="Proteomes" id="UP000271241">
    <property type="component" value="Unassembled WGS sequence"/>
</dbReference>
<evidence type="ECO:0000256" key="1">
    <source>
        <dbReference type="PROSITE-ProRule" id="PRU00023"/>
    </source>
</evidence>
<accession>A0A4P9XI00</accession>
<evidence type="ECO:0000313" key="4">
    <source>
        <dbReference type="Proteomes" id="UP000271241"/>
    </source>
</evidence>
<dbReference type="Pfam" id="PF12796">
    <property type="entry name" value="Ank_2"/>
    <property type="match status" value="1"/>
</dbReference>
<dbReference type="STRING" id="78915.A0A4P9XI00"/>
<feature type="compositionally biased region" description="Polar residues" evidence="2">
    <location>
        <begin position="104"/>
        <end position="114"/>
    </location>
</feature>
<dbReference type="SUPFAM" id="SSF48403">
    <property type="entry name" value="Ankyrin repeat"/>
    <property type="match status" value="1"/>
</dbReference>
<dbReference type="AlphaFoldDB" id="A0A4P9XI00"/>
<dbReference type="PROSITE" id="PS50297">
    <property type="entry name" value="ANK_REP_REGION"/>
    <property type="match status" value="1"/>
</dbReference>
<name>A0A4P9XI00_9FUNG</name>
<dbReference type="OrthoDB" id="539213at2759"/>
<reference evidence="4" key="1">
    <citation type="journal article" date="2018" name="Nat. Microbiol.">
        <title>Leveraging single-cell genomics to expand the fungal tree of life.</title>
        <authorList>
            <person name="Ahrendt S.R."/>
            <person name="Quandt C.A."/>
            <person name="Ciobanu D."/>
            <person name="Clum A."/>
            <person name="Salamov A."/>
            <person name="Andreopoulos B."/>
            <person name="Cheng J.F."/>
            <person name="Woyke T."/>
            <person name="Pelin A."/>
            <person name="Henrissat B."/>
            <person name="Reynolds N.K."/>
            <person name="Benny G.L."/>
            <person name="Smith M.E."/>
            <person name="James T.Y."/>
            <person name="Grigoriev I.V."/>
        </authorList>
    </citation>
    <scope>NUCLEOTIDE SEQUENCE [LARGE SCALE GENOMIC DNA]</scope>
    <source>
        <strain evidence="4">RSA 1356</strain>
    </source>
</reference>
<keyword evidence="1" id="KW-0040">ANK repeat</keyword>
<proteinExistence type="predicted"/>
<feature type="region of interest" description="Disordered" evidence="2">
    <location>
        <begin position="90"/>
        <end position="119"/>
    </location>
</feature>
<dbReference type="Gene3D" id="1.25.40.20">
    <property type="entry name" value="Ankyrin repeat-containing domain"/>
    <property type="match status" value="1"/>
</dbReference>
<evidence type="ECO:0000313" key="3">
    <source>
        <dbReference type="EMBL" id="RKP04840.1"/>
    </source>
</evidence>
<evidence type="ECO:0000256" key="2">
    <source>
        <dbReference type="SAM" id="MobiDB-lite"/>
    </source>
</evidence>
<dbReference type="EMBL" id="KZ993416">
    <property type="protein sequence ID" value="RKP04840.1"/>
    <property type="molecule type" value="Genomic_DNA"/>
</dbReference>
<dbReference type="InterPro" id="IPR002110">
    <property type="entry name" value="Ankyrin_rpt"/>
</dbReference>
<dbReference type="PANTHER" id="PTHR24192:SF3">
    <property type="entry name" value="ANKYRIN REPEAT DOMAIN 40"/>
    <property type="match status" value="1"/>
</dbReference>
<protein>
    <submittedName>
        <fullName evidence="3">Uncharacterized protein</fullName>
    </submittedName>
</protein>
<feature type="repeat" description="ANK" evidence="1">
    <location>
        <begin position="40"/>
        <end position="72"/>
    </location>
</feature>